<protein>
    <submittedName>
        <fullName evidence="5">Short-chain dehydrogenase/reductase</fullName>
    </submittedName>
</protein>
<dbReference type="PANTHER" id="PTHR43391:SF86">
    <property type="entry name" value="SHORT-CHAIN DEHYDROGENASE_REDUCTASE FAMILY PROTEIN"/>
    <property type="match status" value="1"/>
</dbReference>
<evidence type="ECO:0000256" key="3">
    <source>
        <dbReference type="RuleBase" id="RU000363"/>
    </source>
</evidence>
<dbReference type="InterPro" id="IPR036291">
    <property type="entry name" value="NAD(P)-bd_dom_sf"/>
</dbReference>
<gene>
    <name evidence="5" type="ORF">Apa02nite_035760</name>
</gene>
<dbReference type="InterPro" id="IPR020904">
    <property type="entry name" value="Sc_DH/Rdtase_CS"/>
</dbReference>
<evidence type="ECO:0000313" key="6">
    <source>
        <dbReference type="Proteomes" id="UP000624709"/>
    </source>
</evidence>
<dbReference type="PRINTS" id="PR00081">
    <property type="entry name" value="GDHRDH"/>
</dbReference>
<reference evidence="5 6" key="1">
    <citation type="submission" date="2021-01" db="EMBL/GenBank/DDBJ databases">
        <title>Whole genome shotgun sequence of Actinoplanes palleronii NBRC 14916.</title>
        <authorList>
            <person name="Komaki H."/>
            <person name="Tamura T."/>
        </authorList>
    </citation>
    <scope>NUCLEOTIDE SEQUENCE [LARGE SCALE GENOMIC DNA]</scope>
    <source>
        <strain evidence="5 6">NBRC 14916</strain>
    </source>
</reference>
<evidence type="ECO:0000256" key="2">
    <source>
        <dbReference type="ARBA" id="ARBA00023002"/>
    </source>
</evidence>
<keyword evidence="6" id="KW-1185">Reference proteome</keyword>
<dbReference type="Gene3D" id="3.40.50.720">
    <property type="entry name" value="NAD(P)-binding Rossmann-like Domain"/>
    <property type="match status" value="1"/>
</dbReference>
<dbReference type="SMART" id="SM00822">
    <property type="entry name" value="PKS_KR"/>
    <property type="match status" value="1"/>
</dbReference>
<dbReference type="PANTHER" id="PTHR43391">
    <property type="entry name" value="RETINOL DEHYDROGENASE-RELATED"/>
    <property type="match status" value="1"/>
</dbReference>
<dbReference type="PROSITE" id="PS00061">
    <property type="entry name" value="ADH_SHORT"/>
    <property type="match status" value="1"/>
</dbReference>
<dbReference type="InterPro" id="IPR002347">
    <property type="entry name" value="SDR_fam"/>
</dbReference>
<dbReference type="Proteomes" id="UP000624709">
    <property type="component" value="Unassembled WGS sequence"/>
</dbReference>
<keyword evidence="2" id="KW-0560">Oxidoreductase</keyword>
<dbReference type="Pfam" id="PF00106">
    <property type="entry name" value="adh_short"/>
    <property type="match status" value="1"/>
</dbReference>
<sequence>MSAVVITGTSSGIGLATAVAAARAGHQVVATLRDPTRSDALRTAAEAAGVTLDIRRLDVTDDESVTSCLTDVAGQYGTIAAVINNAGAAHLGTLETDGMDALRRVLEVNFFGVARVSTAAMPYLRAGKGRLLAVSSVGGVIGQPFNEAYCAAKFAVEGLYESLHPVAAAMGVRVSLVEPGAVASDFVDHLGDNTARLAASGPYRALLEAYLARTEQAFAAAQRPEDVADVIVQLLADPTPPLRVQTSAGAARFSGIKLADLDGSAVTSLTSTWITAAGDSPTN</sequence>
<dbReference type="RefSeq" id="WP_203825978.1">
    <property type="nucleotide sequence ID" value="NZ_BAAATY010000011.1"/>
</dbReference>
<comment type="similarity">
    <text evidence="1 3">Belongs to the short-chain dehydrogenases/reductases (SDR) family.</text>
</comment>
<evidence type="ECO:0000259" key="4">
    <source>
        <dbReference type="SMART" id="SM00822"/>
    </source>
</evidence>
<dbReference type="SUPFAM" id="SSF51735">
    <property type="entry name" value="NAD(P)-binding Rossmann-fold domains"/>
    <property type="match status" value="1"/>
</dbReference>
<dbReference type="InterPro" id="IPR057326">
    <property type="entry name" value="KR_dom"/>
</dbReference>
<accession>A0ABQ4B9X1</accession>
<organism evidence="5 6">
    <name type="scientific">Actinoplanes palleronii</name>
    <dbReference type="NCBI Taxonomy" id="113570"/>
    <lineage>
        <taxon>Bacteria</taxon>
        <taxon>Bacillati</taxon>
        <taxon>Actinomycetota</taxon>
        <taxon>Actinomycetes</taxon>
        <taxon>Micromonosporales</taxon>
        <taxon>Micromonosporaceae</taxon>
        <taxon>Actinoplanes</taxon>
    </lineage>
</organism>
<comment type="caution">
    <text evidence="5">The sequence shown here is derived from an EMBL/GenBank/DDBJ whole genome shotgun (WGS) entry which is preliminary data.</text>
</comment>
<dbReference type="EMBL" id="BOMS01000049">
    <property type="protein sequence ID" value="GIE67468.1"/>
    <property type="molecule type" value="Genomic_DNA"/>
</dbReference>
<evidence type="ECO:0000313" key="5">
    <source>
        <dbReference type="EMBL" id="GIE67468.1"/>
    </source>
</evidence>
<name>A0ABQ4B9X1_9ACTN</name>
<feature type="domain" description="Ketoreductase" evidence="4">
    <location>
        <begin position="2"/>
        <end position="185"/>
    </location>
</feature>
<evidence type="ECO:0000256" key="1">
    <source>
        <dbReference type="ARBA" id="ARBA00006484"/>
    </source>
</evidence>
<proteinExistence type="inferred from homology"/>
<dbReference type="PRINTS" id="PR00080">
    <property type="entry name" value="SDRFAMILY"/>
</dbReference>